<dbReference type="Proteomes" id="UP000315403">
    <property type="component" value="Unassembled WGS sequence"/>
</dbReference>
<gene>
    <name evidence="8" type="primary">udp</name>
    <name evidence="8" type="ORF">DLNHIDIE_03143</name>
</gene>
<dbReference type="PROSITE" id="PS01232">
    <property type="entry name" value="PNP_UDP_1"/>
    <property type="match status" value="1"/>
</dbReference>
<evidence type="ECO:0000259" key="7">
    <source>
        <dbReference type="Pfam" id="PF01048"/>
    </source>
</evidence>
<dbReference type="GO" id="GO:0009164">
    <property type="term" value="P:nucleoside catabolic process"/>
    <property type="evidence" value="ECO:0007669"/>
    <property type="project" value="UniProtKB-ARBA"/>
</dbReference>
<dbReference type="PANTHER" id="PTHR43691:SF11">
    <property type="entry name" value="FI09636P-RELATED"/>
    <property type="match status" value="1"/>
</dbReference>
<sequence>MTGIIADTKAMQYHIGLSAQMLCGAQYVFLPGDPDRVNPIAAFLDDARELTQHREYRSALGYVDDIPVLVMSTGIGAPSTGIAIEELARLGVIHFIRLGTTGAIQPHVHLGDLIISEGAVRLEGTSGHYAPIEYPAVPSLALTLKLIEATKLRDYPYQTGITCSSDSFWPGQERYDSFSGYVPRHLQGSLEEWQRLGVLNFEMESSALFTIARTFGLHAASLCGVIALRTQSEAVQQNVYAQVKERLAIVAREAVRLHHQAHGTPL</sequence>
<dbReference type="InterPro" id="IPR000845">
    <property type="entry name" value="Nucleoside_phosphorylase_d"/>
</dbReference>
<dbReference type="Pfam" id="PF01048">
    <property type="entry name" value="PNP_UDP_1"/>
    <property type="match status" value="1"/>
</dbReference>
<dbReference type="AlphaFoldDB" id="A0A543PZJ3"/>
<evidence type="ECO:0000256" key="4">
    <source>
        <dbReference type="ARBA" id="ARBA00022676"/>
    </source>
</evidence>
<feature type="domain" description="Nucleoside phosphorylase" evidence="7">
    <location>
        <begin position="27"/>
        <end position="255"/>
    </location>
</feature>
<dbReference type="CDD" id="cd17767">
    <property type="entry name" value="UP_EcUdp-like"/>
    <property type="match status" value="1"/>
</dbReference>
<dbReference type="GO" id="GO:0004850">
    <property type="term" value="F:uridine phosphorylase activity"/>
    <property type="evidence" value="ECO:0007669"/>
    <property type="project" value="UniProtKB-EC"/>
</dbReference>
<evidence type="ECO:0000256" key="1">
    <source>
        <dbReference type="ARBA" id="ARBA00010456"/>
    </source>
</evidence>
<keyword evidence="5 8" id="KW-0808">Transferase</keyword>
<evidence type="ECO:0000256" key="3">
    <source>
        <dbReference type="ARBA" id="ARBA00021980"/>
    </source>
</evidence>
<proteinExistence type="inferred from homology"/>
<dbReference type="Gene3D" id="3.40.50.1580">
    <property type="entry name" value="Nucleoside phosphorylase domain"/>
    <property type="match status" value="1"/>
</dbReference>
<comment type="caution">
    <text evidence="8">The sequence shown here is derived from an EMBL/GenBank/DDBJ whole genome shotgun (WGS) entry which is preliminary data.</text>
</comment>
<dbReference type="GO" id="GO:0005829">
    <property type="term" value="C:cytosol"/>
    <property type="evidence" value="ECO:0007669"/>
    <property type="project" value="TreeGrafter"/>
</dbReference>
<evidence type="ECO:0000256" key="5">
    <source>
        <dbReference type="ARBA" id="ARBA00022679"/>
    </source>
</evidence>
<reference evidence="8 9" key="1">
    <citation type="submission" date="2019-03" db="EMBL/GenBank/DDBJ databases">
        <title>New insights into Acidothiobacillus thiooxidans sulfur metabolism through coupled gene expression, solution geochemistry, microscopy and spectroscopy analyses.</title>
        <authorList>
            <person name="Camacho D."/>
            <person name="Frazao R."/>
            <person name="Fouillen A."/>
            <person name="Nanci A."/>
            <person name="Lang B.F."/>
            <person name="Apte S.C."/>
            <person name="Baron C."/>
            <person name="Warren L.A."/>
        </authorList>
    </citation>
    <scope>NUCLEOTIDE SEQUENCE [LARGE SCALE GENOMIC DNA]</scope>
    <source>
        <strain evidence="8 9">ATCC 19377</strain>
    </source>
</reference>
<evidence type="ECO:0000256" key="2">
    <source>
        <dbReference type="ARBA" id="ARBA00011888"/>
    </source>
</evidence>
<dbReference type="InterPro" id="IPR018016">
    <property type="entry name" value="Nucleoside_phosphorylase_CS"/>
</dbReference>
<accession>A0A543PZJ3</accession>
<evidence type="ECO:0000313" key="8">
    <source>
        <dbReference type="EMBL" id="TQN49492.1"/>
    </source>
</evidence>
<evidence type="ECO:0000256" key="6">
    <source>
        <dbReference type="ARBA" id="ARBA00048447"/>
    </source>
</evidence>
<comment type="catalytic activity">
    <reaction evidence="6">
        <text>uridine + phosphate = alpha-D-ribose 1-phosphate + uracil</text>
        <dbReference type="Rhea" id="RHEA:24388"/>
        <dbReference type="ChEBI" id="CHEBI:16704"/>
        <dbReference type="ChEBI" id="CHEBI:17568"/>
        <dbReference type="ChEBI" id="CHEBI:43474"/>
        <dbReference type="ChEBI" id="CHEBI:57720"/>
        <dbReference type="EC" id="2.4.2.3"/>
    </reaction>
</comment>
<name>A0A543PZJ3_ACITH</name>
<dbReference type="PANTHER" id="PTHR43691">
    <property type="entry name" value="URIDINE PHOSPHORYLASE"/>
    <property type="match status" value="1"/>
</dbReference>
<dbReference type="SUPFAM" id="SSF53167">
    <property type="entry name" value="Purine and uridine phosphorylases"/>
    <property type="match status" value="1"/>
</dbReference>
<dbReference type="NCBIfam" id="NF008383">
    <property type="entry name" value="PRK11178.1"/>
    <property type="match status" value="1"/>
</dbReference>
<organism evidence="8 9">
    <name type="scientific">Acidithiobacillus thiooxidans ATCC 19377</name>
    <dbReference type="NCBI Taxonomy" id="637390"/>
    <lineage>
        <taxon>Bacteria</taxon>
        <taxon>Pseudomonadati</taxon>
        <taxon>Pseudomonadota</taxon>
        <taxon>Acidithiobacillia</taxon>
        <taxon>Acidithiobacillales</taxon>
        <taxon>Acidithiobacillaceae</taxon>
        <taxon>Acidithiobacillus</taxon>
    </lineage>
</organism>
<comment type="similarity">
    <text evidence="1">Belongs to the PNP/UDP phosphorylase family.</text>
</comment>
<keyword evidence="4 8" id="KW-0328">Glycosyltransferase</keyword>
<dbReference type="InterPro" id="IPR035994">
    <property type="entry name" value="Nucleoside_phosphorylase_sf"/>
</dbReference>
<protein>
    <recommendedName>
        <fullName evidence="3">Uridine phosphorylase</fullName>
        <ecNumber evidence="2">2.4.2.3</ecNumber>
    </recommendedName>
</protein>
<dbReference type="EC" id="2.4.2.3" evidence="2"/>
<evidence type="ECO:0000313" key="9">
    <source>
        <dbReference type="Proteomes" id="UP000315403"/>
    </source>
</evidence>
<dbReference type="EMBL" id="SZUV01000004">
    <property type="protein sequence ID" value="TQN49492.1"/>
    <property type="molecule type" value="Genomic_DNA"/>
</dbReference>
<dbReference type="RefSeq" id="WP_210434855.1">
    <property type="nucleotide sequence ID" value="NZ_SZUV01000004.1"/>
</dbReference>